<keyword evidence="2" id="KW-1133">Transmembrane helix</keyword>
<dbReference type="VEuPathDB" id="ToxoDB:CSUI_000918"/>
<evidence type="ECO:0000256" key="1">
    <source>
        <dbReference type="SAM" id="MobiDB-lite"/>
    </source>
</evidence>
<accession>A0A2C6LER7</accession>
<keyword evidence="2" id="KW-0812">Transmembrane</keyword>
<feature type="transmembrane region" description="Helical" evidence="2">
    <location>
        <begin position="178"/>
        <end position="198"/>
    </location>
</feature>
<evidence type="ECO:0008006" key="5">
    <source>
        <dbReference type="Google" id="ProtNLM"/>
    </source>
</evidence>
<dbReference type="GeneID" id="94424336"/>
<evidence type="ECO:0000256" key="2">
    <source>
        <dbReference type="SAM" id="Phobius"/>
    </source>
</evidence>
<keyword evidence="2" id="KW-0472">Membrane</keyword>
<evidence type="ECO:0000313" key="3">
    <source>
        <dbReference type="EMBL" id="PHJ25223.1"/>
    </source>
</evidence>
<dbReference type="RefSeq" id="XP_067926895.1">
    <property type="nucleotide sequence ID" value="XM_068061125.1"/>
</dbReference>
<sequence length="260" mass="28521">AYALSLLSFSPGPGPPCVAEREFQRADSDTACGFLHIFLPSSFSSSSPNTEAEDLTSASQTSLIGKGRFHGEETCVEENSSRQRPKPRKRREAPLPFVFSPPSSVDLLLTDYSASSLFTHRKTSYDFSLLLPSSSWLFLPCILVAFLCSQTTPVRSIRITGKNRLLGHLNATKAGQLILIRLFACPSLFLISPFFLTIRGLYLFSRLSAPVIHSSPIVRELPACFISSYLALPDIATLLPTPSCPPSHSASFSDSRDRDF</sequence>
<dbReference type="EMBL" id="MIGC01000363">
    <property type="protein sequence ID" value="PHJ25223.1"/>
    <property type="molecule type" value="Genomic_DNA"/>
</dbReference>
<name>A0A2C6LER7_9APIC</name>
<proteinExistence type="predicted"/>
<reference evidence="3 4" key="1">
    <citation type="journal article" date="2017" name="Int. J. Parasitol.">
        <title>The genome of the protozoan parasite Cystoisospora suis and a reverse vaccinology approach to identify vaccine candidates.</title>
        <authorList>
            <person name="Palmieri N."/>
            <person name="Shrestha A."/>
            <person name="Ruttkowski B."/>
            <person name="Beck T."/>
            <person name="Vogl C."/>
            <person name="Tomley F."/>
            <person name="Blake D.P."/>
            <person name="Joachim A."/>
        </authorList>
    </citation>
    <scope>NUCLEOTIDE SEQUENCE [LARGE SCALE GENOMIC DNA]</scope>
    <source>
        <strain evidence="3 4">Wien I</strain>
    </source>
</reference>
<keyword evidence="4" id="KW-1185">Reference proteome</keyword>
<feature type="transmembrane region" description="Helical" evidence="2">
    <location>
        <begin position="127"/>
        <end position="147"/>
    </location>
</feature>
<feature type="non-terminal residue" evidence="3">
    <location>
        <position position="1"/>
    </location>
</feature>
<gene>
    <name evidence="3" type="ORF">CSUI_000918</name>
</gene>
<protein>
    <recommendedName>
        <fullName evidence="5">Transmembrane protein</fullName>
    </recommendedName>
</protein>
<organism evidence="3 4">
    <name type="scientific">Cystoisospora suis</name>
    <dbReference type="NCBI Taxonomy" id="483139"/>
    <lineage>
        <taxon>Eukaryota</taxon>
        <taxon>Sar</taxon>
        <taxon>Alveolata</taxon>
        <taxon>Apicomplexa</taxon>
        <taxon>Conoidasida</taxon>
        <taxon>Coccidia</taxon>
        <taxon>Eucoccidiorida</taxon>
        <taxon>Eimeriorina</taxon>
        <taxon>Sarcocystidae</taxon>
        <taxon>Cystoisospora</taxon>
    </lineage>
</organism>
<comment type="caution">
    <text evidence="3">The sequence shown here is derived from an EMBL/GenBank/DDBJ whole genome shotgun (WGS) entry which is preliminary data.</text>
</comment>
<dbReference type="AlphaFoldDB" id="A0A2C6LER7"/>
<dbReference type="Proteomes" id="UP000221165">
    <property type="component" value="Unassembled WGS sequence"/>
</dbReference>
<feature type="region of interest" description="Disordered" evidence="1">
    <location>
        <begin position="73"/>
        <end position="95"/>
    </location>
</feature>
<evidence type="ECO:0000313" key="4">
    <source>
        <dbReference type="Proteomes" id="UP000221165"/>
    </source>
</evidence>